<protein>
    <submittedName>
        <fullName evidence="1">Uncharacterized protein</fullName>
    </submittedName>
</protein>
<accession>A0ABV7GLS9</accession>
<dbReference type="RefSeq" id="WP_275635213.1">
    <property type="nucleotide sequence ID" value="NZ_JARGYD010000025.1"/>
</dbReference>
<reference evidence="2" key="1">
    <citation type="journal article" date="2019" name="Int. J. Syst. Evol. Microbiol.">
        <title>The Global Catalogue of Microorganisms (GCM) 10K type strain sequencing project: providing services to taxonomists for standard genome sequencing and annotation.</title>
        <authorList>
            <consortium name="The Broad Institute Genomics Platform"/>
            <consortium name="The Broad Institute Genome Sequencing Center for Infectious Disease"/>
            <person name="Wu L."/>
            <person name="Ma J."/>
        </authorList>
    </citation>
    <scope>NUCLEOTIDE SEQUENCE [LARGE SCALE GENOMIC DNA]</scope>
    <source>
        <strain evidence="2">KCTC 52366</strain>
    </source>
</reference>
<evidence type="ECO:0000313" key="1">
    <source>
        <dbReference type="EMBL" id="MFC3141144.1"/>
    </source>
</evidence>
<organism evidence="1 2">
    <name type="scientific">Psychromarinibacter halotolerans</name>
    <dbReference type="NCBI Taxonomy" id="1775175"/>
    <lineage>
        <taxon>Bacteria</taxon>
        <taxon>Pseudomonadati</taxon>
        <taxon>Pseudomonadota</taxon>
        <taxon>Alphaproteobacteria</taxon>
        <taxon>Rhodobacterales</taxon>
        <taxon>Paracoccaceae</taxon>
        <taxon>Psychromarinibacter</taxon>
    </lineage>
</organism>
<dbReference type="EMBL" id="JBHRTB010000002">
    <property type="protein sequence ID" value="MFC3141144.1"/>
    <property type="molecule type" value="Genomic_DNA"/>
</dbReference>
<gene>
    <name evidence="1" type="ORF">ACFOGP_00370</name>
</gene>
<sequence length="303" mass="33752">MTTRAAETEQDLPCDRAGTVSISQNKIGIELSADFTASRGGIQMLFLRPALRKAPAVALYRDMIANYAERVPHWHMSSLYQSNPERILLKSFHEIATRIPGPKNSIFAGQKFFLIAHEPEDGVAEFIHAVAPDVLLVVVCGNKYASNRAETLRRADMAIVIDPDAPAQVAGCNLFPVADSSDVAPLIRGWIDGWFYGRNPSLVPMFGKPDAVTLLRRRIEAERPVQPSPLVLLMGRHRRDPALREAGQIREALAAEAEAGYISLAMRHRYWGLLQNPRMDDTQKLSWLLKAGMRARFIDRSAT</sequence>
<proteinExistence type="predicted"/>
<comment type="caution">
    <text evidence="1">The sequence shown here is derived from an EMBL/GenBank/DDBJ whole genome shotgun (WGS) entry which is preliminary data.</text>
</comment>
<keyword evidence="2" id="KW-1185">Reference proteome</keyword>
<dbReference type="Proteomes" id="UP001595632">
    <property type="component" value="Unassembled WGS sequence"/>
</dbReference>
<name>A0ABV7GLS9_9RHOB</name>
<evidence type="ECO:0000313" key="2">
    <source>
        <dbReference type="Proteomes" id="UP001595632"/>
    </source>
</evidence>